<protein>
    <submittedName>
        <fullName evidence="2">Uncharacterized protein</fullName>
    </submittedName>
</protein>
<evidence type="ECO:0000313" key="2">
    <source>
        <dbReference type="EMBL" id="OMQ19990.1"/>
    </source>
</evidence>
<dbReference type="RefSeq" id="WP_076944161.1">
    <property type="nucleotide sequence ID" value="NZ_MOXD01000016.1"/>
</dbReference>
<comment type="caution">
    <text evidence="2">The sequence shown here is derived from an EMBL/GenBank/DDBJ whole genome shotgun (WGS) entry which is preliminary data.</text>
</comment>
<feature type="transmembrane region" description="Helical" evidence="1">
    <location>
        <begin position="47"/>
        <end position="70"/>
    </location>
</feature>
<gene>
    <name evidence="2" type="ORF">BMI79_20680</name>
</gene>
<evidence type="ECO:0000256" key="1">
    <source>
        <dbReference type="SAM" id="Phobius"/>
    </source>
</evidence>
<reference evidence="2 3" key="1">
    <citation type="submission" date="2016-11" db="EMBL/GenBank/DDBJ databases">
        <title>Rahnella oryzae sp. nov., isolated from rice root.</title>
        <authorList>
            <person name="Zhang X.-X."/>
            <person name="Zhang J."/>
        </authorList>
    </citation>
    <scope>NUCLEOTIDE SEQUENCE [LARGE SCALE GENOMIC DNA]</scope>
    <source>
        <strain evidence="2 3">J11-6</strain>
    </source>
</reference>
<keyword evidence="3" id="KW-1185">Reference proteome</keyword>
<name>A0A1S8CDX6_9GAMM</name>
<dbReference type="Pfam" id="PF19942">
    <property type="entry name" value="DUF6404"/>
    <property type="match status" value="1"/>
</dbReference>
<dbReference type="EMBL" id="MOXD01000016">
    <property type="protein sequence ID" value="OMQ19990.1"/>
    <property type="molecule type" value="Genomic_DNA"/>
</dbReference>
<keyword evidence="1" id="KW-1133">Transmembrane helix</keyword>
<dbReference type="Proteomes" id="UP000216021">
    <property type="component" value="Unassembled WGS sequence"/>
</dbReference>
<accession>A0A1S8CDX6</accession>
<organism evidence="2 3">
    <name type="scientific">Serratia oryzae</name>
    <dbReference type="NCBI Taxonomy" id="2034155"/>
    <lineage>
        <taxon>Bacteria</taxon>
        <taxon>Pseudomonadati</taxon>
        <taxon>Pseudomonadota</taxon>
        <taxon>Gammaproteobacteria</taxon>
        <taxon>Enterobacterales</taxon>
        <taxon>Yersiniaceae</taxon>
        <taxon>Serratia</taxon>
    </lineage>
</organism>
<dbReference type="InterPro" id="IPR045644">
    <property type="entry name" value="DUF6404"/>
</dbReference>
<keyword evidence="1" id="KW-0812">Transmembrane</keyword>
<feature type="transmembrane region" description="Helical" evidence="1">
    <location>
        <begin position="76"/>
        <end position="99"/>
    </location>
</feature>
<dbReference type="OrthoDB" id="7870117at2"/>
<proteinExistence type="predicted"/>
<keyword evidence="1" id="KW-0472">Membrane</keyword>
<dbReference type="AlphaFoldDB" id="A0A1S8CDX6"/>
<sequence length="116" mass="13885">MTFDEKKRRAVALMEEKKMWRSNYAPPILRLLWKWGVEIPPPPFAPFWLNMLFFGGFFGSLWGVIMWFTIWRSEGYSALTALQTSFTTGLLFGLFTALFHYWRRRVNKLPDWNSLR</sequence>
<dbReference type="STRING" id="2034155.BMI79_20680"/>
<evidence type="ECO:0000313" key="3">
    <source>
        <dbReference type="Proteomes" id="UP000216021"/>
    </source>
</evidence>